<dbReference type="EMBL" id="PITI01003373">
    <property type="protein sequence ID" value="TBT96786.1"/>
    <property type="molecule type" value="Genomic_DNA"/>
</dbReference>
<evidence type="ECO:0000313" key="1">
    <source>
        <dbReference type="EMBL" id="TBT96786.1"/>
    </source>
</evidence>
<dbReference type="Proteomes" id="UP000291404">
    <property type="component" value="Unassembled WGS sequence"/>
</dbReference>
<gene>
    <name evidence="1" type="ORF">CWI36_3373p0010</name>
</gene>
<dbReference type="VEuPathDB" id="MicrosporidiaDB:CWI39_2452p0010"/>
<organism evidence="1 2">
    <name type="scientific">Hamiltosporidium magnivora</name>
    <dbReference type="NCBI Taxonomy" id="148818"/>
    <lineage>
        <taxon>Eukaryota</taxon>
        <taxon>Fungi</taxon>
        <taxon>Fungi incertae sedis</taxon>
        <taxon>Microsporidia</taxon>
        <taxon>Dubosqiidae</taxon>
        <taxon>Hamiltosporidium</taxon>
    </lineage>
</organism>
<dbReference type="AlphaFoldDB" id="A0A4Q9KQ65"/>
<evidence type="ECO:0000313" key="2">
    <source>
        <dbReference type="Proteomes" id="UP000291404"/>
    </source>
</evidence>
<accession>A0A4Q9KQ65</accession>
<comment type="caution">
    <text evidence="1">The sequence shown here is derived from an EMBL/GenBank/DDBJ whole genome shotgun (WGS) entry which is preliminary data.</text>
</comment>
<name>A0A4Q9KQ65_9MICR</name>
<dbReference type="VEuPathDB" id="MicrosporidiaDB:CWI36_3373p0010"/>
<sequence>MLITKDTIIGILKDIMGRRKKVDSENIRNEKIKTILMCDVDVAMLSERLPHPPTFHNTTHQPPSRSCQLSPSAWLTPYPRLLVPMPLRLDQPTA</sequence>
<keyword evidence="2" id="KW-1185">Reference proteome</keyword>
<proteinExistence type="predicted"/>
<feature type="non-terminal residue" evidence="1">
    <location>
        <position position="94"/>
    </location>
</feature>
<protein>
    <submittedName>
        <fullName evidence="1">Uncharacterized protein</fullName>
    </submittedName>
</protein>
<reference evidence="1 2" key="1">
    <citation type="submission" date="2017-12" db="EMBL/GenBank/DDBJ databases">
        <authorList>
            <person name="Pombert J.-F."/>
            <person name="Haag K.L."/>
            <person name="Ebert D."/>
        </authorList>
    </citation>
    <scope>NUCLEOTIDE SEQUENCE [LARGE SCALE GENOMIC DNA]</scope>
    <source>
        <strain evidence="1">BE-OM-2</strain>
    </source>
</reference>